<proteinExistence type="predicted"/>
<dbReference type="EMBL" id="JAYMGO010000013">
    <property type="protein sequence ID" value="KAL1263372.1"/>
    <property type="molecule type" value="Genomic_DNA"/>
</dbReference>
<accession>A0ABR3ME38</accession>
<evidence type="ECO:0000313" key="1">
    <source>
        <dbReference type="EMBL" id="KAL1263372.1"/>
    </source>
</evidence>
<name>A0ABR3ME38_9TELE</name>
<protein>
    <submittedName>
        <fullName evidence="1">Uncharacterized protein</fullName>
    </submittedName>
</protein>
<organism evidence="1 2">
    <name type="scientific">Cirrhinus molitorella</name>
    <name type="common">mud carp</name>
    <dbReference type="NCBI Taxonomy" id="172907"/>
    <lineage>
        <taxon>Eukaryota</taxon>
        <taxon>Metazoa</taxon>
        <taxon>Chordata</taxon>
        <taxon>Craniata</taxon>
        <taxon>Vertebrata</taxon>
        <taxon>Euteleostomi</taxon>
        <taxon>Actinopterygii</taxon>
        <taxon>Neopterygii</taxon>
        <taxon>Teleostei</taxon>
        <taxon>Ostariophysi</taxon>
        <taxon>Cypriniformes</taxon>
        <taxon>Cyprinidae</taxon>
        <taxon>Labeoninae</taxon>
        <taxon>Labeonini</taxon>
        <taxon>Cirrhinus</taxon>
    </lineage>
</organism>
<gene>
    <name evidence="1" type="ORF">QQF64_006111</name>
</gene>
<keyword evidence="2" id="KW-1185">Reference proteome</keyword>
<comment type="caution">
    <text evidence="1">The sequence shown here is derived from an EMBL/GenBank/DDBJ whole genome shotgun (WGS) entry which is preliminary data.</text>
</comment>
<evidence type="ECO:0000313" key="2">
    <source>
        <dbReference type="Proteomes" id="UP001558613"/>
    </source>
</evidence>
<dbReference type="Proteomes" id="UP001558613">
    <property type="component" value="Unassembled WGS sequence"/>
</dbReference>
<sequence>MVSQSHVSQFSSLKSSAGSFQGEINHMTNPPSISASISYSIYHWGLLWPASCDAVIISEYISVELYNAFTSLILKALCVIETVSHRLLTKSPARHELAGRLGERRM</sequence>
<reference evidence="1 2" key="1">
    <citation type="submission" date="2023-09" db="EMBL/GenBank/DDBJ databases">
        <authorList>
            <person name="Wang M."/>
        </authorList>
    </citation>
    <scope>NUCLEOTIDE SEQUENCE [LARGE SCALE GENOMIC DNA]</scope>
    <source>
        <strain evidence="1">GT-2023</strain>
        <tissue evidence="1">Liver</tissue>
    </source>
</reference>